<protein>
    <submittedName>
        <fullName evidence="2">Histidine phosphatase family protein</fullName>
    </submittedName>
</protein>
<keyword evidence="3" id="KW-1185">Reference proteome</keyword>
<evidence type="ECO:0000256" key="1">
    <source>
        <dbReference type="ARBA" id="ARBA00022801"/>
    </source>
</evidence>
<dbReference type="SMART" id="SM00855">
    <property type="entry name" value="PGAM"/>
    <property type="match status" value="1"/>
</dbReference>
<gene>
    <name evidence="2" type="ORF">QJS64_20575</name>
</gene>
<accession>A0ABY8R7Z8</accession>
<evidence type="ECO:0000313" key="3">
    <source>
        <dbReference type="Proteomes" id="UP001239169"/>
    </source>
</evidence>
<dbReference type="EMBL" id="CP124690">
    <property type="protein sequence ID" value="WGX77677.1"/>
    <property type="molecule type" value="Genomic_DNA"/>
</dbReference>
<dbReference type="Gene3D" id="3.40.50.1240">
    <property type="entry name" value="Phosphoglycerate mutase-like"/>
    <property type="match status" value="1"/>
</dbReference>
<evidence type="ECO:0000313" key="2">
    <source>
        <dbReference type="EMBL" id="WGX77677.1"/>
    </source>
</evidence>
<proteinExistence type="predicted"/>
<geneLocation type="plasmid" evidence="2 3">
    <name>unnamed5</name>
</geneLocation>
<dbReference type="SUPFAM" id="SSF53254">
    <property type="entry name" value="Phosphoglycerate mutase-like"/>
    <property type="match status" value="1"/>
</dbReference>
<dbReference type="PANTHER" id="PTHR46517">
    <property type="entry name" value="FRUCTOSE-2,6-BISPHOSPHATASE TIGAR"/>
    <property type="match status" value="1"/>
</dbReference>
<dbReference type="Pfam" id="PF00300">
    <property type="entry name" value="His_Phos_1"/>
    <property type="match status" value="1"/>
</dbReference>
<dbReference type="PANTHER" id="PTHR46517:SF1">
    <property type="entry name" value="FRUCTOSE-2,6-BISPHOSPHATASE TIGAR"/>
    <property type="match status" value="1"/>
</dbReference>
<sequence length="207" mass="23971">MKKIILVQHTQSIHHTNGMIGSWTDWDLSDFGKQQAEVIAINLKEEIKDEKYKIYTSDLLRAKNTAYTIAINLNIEEISCKHELRERNLGEAVGKSVKWLKSNIKKHEESIHDRCFENAESRVDAWNRLKPFYEQIISNEDNNVIIVSHGDLLSLFTSMFLGRNINDLDMYNLFGSSGGVSFLEINDRGNHIIRRFNDISYAIKKIK</sequence>
<dbReference type="Proteomes" id="UP001239169">
    <property type="component" value="Plasmid unnamed5"/>
</dbReference>
<name>A0ABY8R7Z8_PARBF</name>
<keyword evidence="1" id="KW-0378">Hydrolase</keyword>
<dbReference type="InterPro" id="IPR029033">
    <property type="entry name" value="His_PPase_superfam"/>
</dbReference>
<keyword evidence="2" id="KW-0614">Plasmid</keyword>
<dbReference type="CDD" id="cd07067">
    <property type="entry name" value="HP_PGM_like"/>
    <property type="match status" value="1"/>
</dbReference>
<reference evidence="2 3" key="1">
    <citation type="submission" date="2023-04" db="EMBL/GenBank/DDBJ databases">
        <title>Bacteria Genome Submission.</title>
        <authorList>
            <person name="Isaac P."/>
        </authorList>
    </citation>
    <scope>NUCLEOTIDE SEQUENCE [LARGE SCALE GENOMIC DNA]</scope>
    <source>
        <strain evidence="2 3">SampleS7P1</strain>
        <plasmid evidence="2 3">unnamed5</plasmid>
    </source>
</reference>
<dbReference type="InterPro" id="IPR013078">
    <property type="entry name" value="His_Pase_superF_clade-1"/>
</dbReference>
<organism evidence="2 3">
    <name type="scientific">Paraclostridium bifermentans</name>
    <name type="common">Clostridium bifermentans</name>
    <dbReference type="NCBI Taxonomy" id="1490"/>
    <lineage>
        <taxon>Bacteria</taxon>
        <taxon>Bacillati</taxon>
        <taxon>Bacillota</taxon>
        <taxon>Clostridia</taxon>
        <taxon>Peptostreptococcales</taxon>
        <taxon>Peptostreptococcaceae</taxon>
        <taxon>Paraclostridium</taxon>
    </lineage>
</organism>
<dbReference type="InterPro" id="IPR051695">
    <property type="entry name" value="Phosphoglycerate_Mutase"/>
</dbReference>